<feature type="repeat" description="RCC1" evidence="1">
    <location>
        <begin position="240"/>
        <end position="279"/>
    </location>
</feature>
<gene>
    <name evidence="2" type="ORF">VIN7_5388</name>
</gene>
<dbReference type="HOGENOM" id="CLU_005210_0_0_1"/>
<dbReference type="PhylomeDB" id="H0GQU3"/>
<reference evidence="2 3" key="1">
    <citation type="journal article" date="2012" name="FEMS Yeast Res.">
        <title>The genome sequence of the wine yeast VIN7 reveals an allotriploid hybrid genome with Saccharomyces cerevisiae and Saccharomyces kudriavzevii origins.</title>
        <authorList>
            <person name="Borneman A.R."/>
            <person name="Desany B.A."/>
            <person name="Riches D."/>
            <person name="Affourtit J.P."/>
            <person name="Forgan A.H."/>
            <person name="Pretorius I.S."/>
            <person name="Egholm M."/>
            <person name="Chambers P.J."/>
        </authorList>
    </citation>
    <scope>NUCLEOTIDE SEQUENCE [LARGE SCALE GENOMIC DNA]</scope>
    <source>
        <strain evidence="2 3">VIN7</strain>
    </source>
</reference>
<dbReference type="GO" id="GO:0005085">
    <property type="term" value="F:guanyl-nucleotide exchange factor activity"/>
    <property type="evidence" value="ECO:0007669"/>
    <property type="project" value="TreeGrafter"/>
</dbReference>
<dbReference type="PANTHER" id="PTHR45982">
    <property type="entry name" value="REGULATOR OF CHROMOSOME CONDENSATION"/>
    <property type="match status" value="1"/>
</dbReference>
<evidence type="ECO:0000313" key="2">
    <source>
        <dbReference type="EMBL" id="EHN03803.1"/>
    </source>
</evidence>
<protein>
    <submittedName>
        <fullName evidence="2">Ats1p</fullName>
    </submittedName>
</protein>
<name>H0GQU3_SACCK</name>
<dbReference type="InterPro" id="IPR009091">
    <property type="entry name" value="RCC1/BLIP-II"/>
</dbReference>
<evidence type="ECO:0000313" key="3">
    <source>
        <dbReference type="Proteomes" id="UP000009009"/>
    </source>
</evidence>
<dbReference type="EMBL" id="AGVY01000117">
    <property type="protein sequence ID" value="EHN03803.1"/>
    <property type="molecule type" value="Genomic_DNA"/>
</dbReference>
<feature type="repeat" description="RCC1" evidence="1">
    <location>
        <begin position="54"/>
        <end position="104"/>
    </location>
</feature>
<comment type="caution">
    <text evidence="2">The sequence shown here is derived from an EMBL/GenBank/DDBJ whole genome shotgun (WGS) entry which is preliminary data.</text>
</comment>
<dbReference type="PRINTS" id="PR00633">
    <property type="entry name" value="RCCNDNSATION"/>
</dbReference>
<feature type="repeat" description="RCC1" evidence="1">
    <location>
        <begin position="2"/>
        <end position="53"/>
    </location>
</feature>
<accession>H0GQU3</accession>
<organism evidence="2 3">
    <name type="scientific">Saccharomyces cerevisiae x Saccharomyces kudriavzevii (strain VIN7)</name>
    <name type="common">Yeast</name>
    <dbReference type="NCBI Taxonomy" id="1095631"/>
    <lineage>
        <taxon>Eukaryota</taxon>
        <taxon>Fungi</taxon>
        <taxon>Dikarya</taxon>
        <taxon>Ascomycota</taxon>
        <taxon>Saccharomycotina</taxon>
        <taxon>Saccharomycetes</taxon>
        <taxon>Saccharomycetales</taxon>
        <taxon>Saccharomycetaceae</taxon>
        <taxon>Saccharomyces</taxon>
    </lineage>
</organism>
<dbReference type="PROSITE" id="PS50012">
    <property type="entry name" value="RCC1_3"/>
    <property type="match status" value="4"/>
</dbReference>
<feature type="repeat" description="RCC1" evidence="1">
    <location>
        <begin position="146"/>
        <end position="197"/>
    </location>
</feature>
<dbReference type="OrthoDB" id="5370059at2759"/>
<dbReference type="InterPro" id="IPR051553">
    <property type="entry name" value="Ran_GTPase-activating"/>
</dbReference>
<evidence type="ECO:0000256" key="1">
    <source>
        <dbReference type="PROSITE-ProRule" id="PRU00235"/>
    </source>
</evidence>
<dbReference type="Pfam" id="PF00415">
    <property type="entry name" value="RCC1"/>
    <property type="match status" value="1"/>
</dbReference>
<dbReference type="PANTHER" id="PTHR45982:SF1">
    <property type="entry name" value="REGULATOR OF CHROMOSOME CONDENSATION"/>
    <property type="match status" value="1"/>
</dbReference>
<dbReference type="SUPFAM" id="SSF50985">
    <property type="entry name" value="RCC1/BLIP-II"/>
    <property type="match status" value="1"/>
</dbReference>
<keyword evidence="3" id="KW-1185">Reference proteome</keyword>
<dbReference type="AlphaFoldDB" id="H0GQU3"/>
<dbReference type="InterPro" id="IPR000408">
    <property type="entry name" value="Reg_chr_condens"/>
</dbReference>
<dbReference type="Proteomes" id="UP000009009">
    <property type="component" value="Unassembled WGS sequence"/>
</dbReference>
<proteinExistence type="predicted"/>
<dbReference type="GO" id="GO:0005737">
    <property type="term" value="C:cytoplasm"/>
    <property type="evidence" value="ECO:0007669"/>
    <property type="project" value="TreeGrafter"/>
</dbReference>
<dbReference type="Gene3D" id="2.130.10.30">
    <property type="entry name" value="Regulator of chromosome condensation 1/beta-lactamase-inhibitor protein II"/>
    <property type="match status" value="2"/>
</dbReference>
<sequence>MSCVYAFGSNGRGQLGLTHEKDTDTPQLSLPGGDGTVKKIACGGNHSVILMNNGTLVGCGDNRRGELYGGRAVQQVRGWTPIEVPASVVDVACGWDTTVIVDADGHVWQQGGGCYGFEQRQLPLLPINERLAVYGCFENFVVVHGPRVYGWGSNTKCQLQRPKCRSIAEPTLVCDIGPAAVDYVAMGKDFMAVVDKSGRIAHASGRLPAGFHLEQQDAPHGLVAKIACGPSIHVWDRDHNAVKSFGRGTHSQLFPQESLDVRIANLATGSEHGILITASQEEKPHYYLVYCWGWGEHGNCGPQKGSQPGLQLVGRYSSKPRVFGGCATTWIVLQHP</sequence>